<dbReference type="SUPFAM" id="SSF54197">
    <property type="entry name" value="HIT-like"/>
    <property type="match status" value="1"/>
</dbReference>
<dbReference type="InterPro" id="IPR006768">
    <property type="entry name" value="Cwf19-like_C_dom-1"/>
</dbReference>
<dbReference type="Pfam" id="PF04677">
    <property type="entry name" value="CwfJ_C_1"/>
    <property type="match status" value="1"/>
</dbReference>
<dbReference type="GO" id="GO:0000398">
    <property type="term" value="P:mRNA splicing, via spliceosome"/>
    <property type="evidence" value="ECO:0007669"/>
    <property type="project" value="EnsemblFungi"/>
</dbReference>
<dbReference type="GO" id="GO:0061632">
    <property type="term" value="F:RNA lariat debranching enzyme activator activity"/>
    <property type="evidence" value="ECO:0007669"/>
    <property type="project" value="EnsemblFungi"/>
</dbReference>
<dbReference type="InterPro" id="IPR036265">
    <property type="entry name" value="HIT-like_sf"/>
</dbReference>
<dbReference type="Pfam" id="PF04676">
    <property type="entry name" value="CwfJ_C_2"/>
    <property type="match status" value="1"/>
</dbReference>
<protein>
    <submittedName>
        <fullName evidence="3">Uncharacterized protein</fullName>
    </submittedName>
</protein>
<dbReference type="OrthoDB" id="444325at2759"/>
<evidence type="ECO:0000259" key="1">
    <source>
        <dbReference type="Pfam" id="PF04676"/>
    </source>
</evidence>
<comment type="caution">
    <text evidence="3">The sequence shown here is derived from an EMBL/GenBank/DDBJ whole genome shotgun (WGS) entry which is preliminary data.</text>
</comment>
<dbReference type="GO" id="GO:0071014">
    <property type="term" value="C:post-mRNA release spliceosomal complex"/>
    <property type="evidence" value="ECO:0007669"/>
    <property type="project" value="TreeGrafter"/>
</dbReference>
<dbReference type="PANTHER" id="PTHR12072:SF4">
    <property type="entry name" value="CWF19-LIKE PROTEIN 1"/>
    <property type="match status" value="1"/>
</dbReference>
<sequence length="478" mass="54225">MKSKFLVLYPDPAKLDAIIKKANVQHAKNGPFLAIVLLGCCLPAESPVTSPDAPTYFFGKSDEEGSFVDVSPNFTCVTSRNALLKLDSGVTLAFLNETLALANETDISIKADILFSYNWPYCIAADQRLTLVGDRAVDVVVRQLQPRYHFAAGSEMGKAHEHPVVAWSPKRSYRFVSLSREGTGSKWFYAFGIETGDDEVQMPSANPFLEDLKRPIEEENGGPATKQLRLDLRDGNDEPVKTRTKTVAPSECFFCLSNPRLESHMIVSIGKFSYLTVAKGPLTMPTRSLNFSGHAILIPIDHTPLLPDLKDVRQEIEQYMQSLADAFAKNGYDVAFYEISRPENVHFHIQMVPVPRGLIGKTFQRALDEKSRINNESFEHHSKLHFKKCLSEDPELQELENADRFIKFTIFSEKSKTMYITSLEEGKGLDLQFPRRVLAFLLRLPKRIKWDRCRQSMSQETIECQKFKLFYEGFDFTK</sequence>
<dbReference type="InterPro" id="IPR006767">
    <property type="entry name" value="Cwf19-like_C_dom-2"/>
</dbReference>
<organism evidence="3 4">
    <name type="scientific">Metschnikowia bicuspidata var. bicuspidata NRRL YB-4993</name>
    <dbReference type="NCBI Taxonomy" id="869754"/>
    <lineage>
        <taxon>Eukaryota</taxon>
        <taxon>Fungi</taxon>
        <taxon>Dikarya</taxon>
        <taxon>Ascomycota</taxon>
        <taxon>Saccharomycotina</taxon>
        <taxon>Pichiomycetes</taxon>
        <taxon>Metschnikowiaceae</taxon>
        <taxon>Metschnikowia</taxon>
    </lineage>
</organism>
<dbReference type="RefSeq" id="XP_018709684.1">
    <property type="nucleotide sequence ID" value="XM_018856273.1"/>
</dbReference>
<gene>
    <name evidence="3" type="ORF">METBIDRAFT_33359</name>
</gene>
<evidence type="ECO:0000313" key="3">
    <source>
        <dbReference type="EMBL" id="OBA19152.1"/>
    </source>
</evidence>
<feature type="domain" description="Cwf19-like protein C-terminal" evidence="1">
    <location>
        <begin position="407"/>
        <end position="477"/>
    </location>
</feature>
<dbReference type="GO" id="GO:0005829">
    <property type="term" value="C:cytosol"/>
    <property type="evidence" value="ECO:0007669"/>
    <property type="project" value="EnsemblFungi"/>
</dbReference>
<dbReference type="EMBL" id="LXTC01000007">
    <property type="protein sequence ID" value="OBA19152.1"/>
    <property type="molecule type" value="Genomic_DNA"/>
</dbReference>
<accession>A0A1A0H5H1</accession>
<name>A0A1A0H5H1_9ASCO</name>
<dbReference type="GeneID" id="30029249"/>
<dbReference type="STRING" id="869754.A0A1A0H5H1"/>
<feature type="domain" description="Cwf19-like C-terminal" evidence="2">
    <location>
        <begin position="244"/>
        <end position="356"/>
    </location>
</feature>
<evidence type="ECO:0000313" key="4">
    <source>
        <dbReference type="Proteomes" id="UP000092555"/>
    </source>
</evidence>
<keyword evidence="4" id="KW-1185">Reference proteome</keyword>
<dbReference type="InterPro" id="IPR040194">
    <property type="entry name" value="Cwf19-like"/>
</dbReference>
<reference evidence="3 4" key="1">
    <citation type="submission" date="2016-05" db="EMBL/GenBank/DDBJ databases">
        <title>Comparative genomics of biotechnologically important yeasts.</title>
        <authorList>
            <consortium name="DOE Joint Genome Institute"/>
            <person name="Riley R."/>
            <person name="Haridas S."/>
            <person name="Wolfe K.H."/>
            <person name="Lopes M.R."/>
            <person name="Hittinger C.T."/>
            <person name="Goker M."/>
            <person name="Salamov A."/>
            <person name="Wisecaver J."/>
            <person name="Long T.M."/>
            <person name="Aerts A.L."/>
            <person name="Barry K."/>
            <person name="Choi C."/>
            <person name="Clum A."/>
            <person name="Coughlan A.Y."/>
            <person name="Deshpande S."/>
            <person name="Douglass A.P."/>
            <person name="Hanson S.J."/>
            <person name="Klenk H.-P."/>
            <person name="LaButti K."/>
            <person name="Lapidus A."/>
            <person name="Lindquist E."/>
            <person name="Lipzen A."/>
            <person name="Meier-kolthoff J.P."/>
            <person name="Ohm R.A."/>
            <person name="Otillar R.P."/>
            <person name="Pangilinan J."/>
            <person name="Peng Y."/>
            <person name="Rokas A."/>
            <person name="Rosa C.A."/>
            <person name="Scheuner C."/>
            <person name="Sibirny A.A."/>
            <person name="Slot J.C."/>
            <person name="Stielow J.B."/>
            <person name="Sun H."/>
            <person name="Kurtzman C.P."/>
            <person name="Blackwell M."/>
            <person name="Grigoriev I.V."/>
            <person name="Jeffries T.W."/>
        </authorList>
    </citation>
    <scope>NUCLEOTIDE SEQUENCE [LARGE SCALE GENOMIC DNA]</scope>
    <source>
        <strain evidence="3 4">NRRL YB-4993</strain>
    </source>
</reference>
<evidence type="ECO:0000259" key="2">
    <source>
        <dbReference type="Pfam" id="PF04677"/>
    </source>
</evidence>
<dbReference type="AlphaFoldDB" id="A0A1A0H5H1"/>
<proteinExistence type="predicted"/>
<dbReference type="PANTHER" id="PTHR12072">
    <property type="entry name" value="CWF19, CELL CYCLE CONTROL PROTEIN"/>
    <property type="match status" value="1"/>
</dbReference>
<dbReference type="Proteomes" id="UP000092555">
    <property type="component" value="Unassembled WGS sequence"/>
</dbReference>